<dbReference type="InterPro" id="IPR051834">
    <property type="entry name" value="RING_finger_E3_ligase"/>
</dbReference>
<keyword evidence="8" id="KW-1185">Reference proteome</keyword>
<evidence type="ECO:0000259" key="6">
    <source>
        <dbReference type="PROSITE" id="PS50089"/>
    </source>
</evidence>
<gene>
    <name evidence="7" type="ORF">PtA15_6A502</name>
</gene>
<evidence type="ECO:0000256" key="4">
    <source>
        <dbReference type="PROSITE-ProRule" id="PRU00175"/>
    </source>
</evidence>
<sequence length="329" mass="36799">MDPNSHPTDSERAEDQPGQSPGGIRPVEEPAERLPSPPTEPEANAQQDEEIVALEYRLPPHAVPGEEVHLIELPAELNDQYQALFGRLRDGPVVIHVGDDGVARIQDDDGMDVVVAEETLAFLRQIEELPEVANEQPAHDYRSRAWEQFMETLSPEHQVMFQNVGDATHRLIEAIGEDPNRAGLSSDEINQLRNNMAEVERNAANFPTASLELFIEWFAEADEEIARRLRTPAQMANARRAVNTLLNNLPNTDRAALVTDDPDNSSPQCTVCLEDYVEGDVIVVLPCHPSHHFHRVCIHDWLQALIPHPYTCPNCRASILLRMPTLAPQ</sequence>
<keyword evidence="1" id="KW-0479">Metal-binding</keyword>
<evidence type="ECO:0000313" key="7">
    <source>
        <dbReference type="EMBL" id="WAQ85873.1"/>
    </source>
</evidence>
<dbReference type="RefSeq" id="XP_053021428.1">
    <property type="nucleotide sequence ID" value="XM_053170215.1"/>
</dbReference>
<accession>A0ABY7CNE8</accession>
<protein>
    <recommendedName>
        <fullName evidence="6">RING-type domain-containing protein</fullName>
    </recommendedName>
</protein>
<evidence type="ECO:0000256" key="3">
    <source>
        <dbReference type="ARBA" id="ARBA00022833"/>
    </source>
</evidence>
<dbReference type="PANTHER" id="PTHR45931">
    <property type="entry name" value="SI:CH211-59O9.10"/>
    <property type="match status" value="1"/>
</dbReference>
<name>A0ABY7CNE8_9BASI</name>
<keyword evidence="2 4" id="KW-0863">Zinc-finger</keyword>
<dbReference type="EMBL" id="CP110426">
    <property type="protein sequence ID" value="WAQ85873.1"/>
    <property type="molecule type" value="Genomic_DNA"/>
</dbReference>
<dbReference type="Gene3D" id="3.30.40.10">
    <property type="entry name" value="Zinc/RING finger domain, C3HC4 (zinc finger)"/>
    <property type="match status" value="1"/>
</dbReference>
<keyword evidence="3" id="KW-0862">Zinc</keyword>
<dbReference type="PROSITE" id="PS50089">
    <property type="entry name" value="ZF_RING_2"/>
    <property type="match status" value="1"/>
</dbReference>
<dbReference type="InterPro" id="IPR001841">
    <property type="entry name" value="Znf_RING"/>
</dbReference>
<evidence type="ECO:0000256" key="5">
    <source>
        <dbReference type="SAM" id="MobiDB-lite"/>
    </source>
</evidence>
<evidence type="ECO:0000256" key="2">
    <source>
        <dbReference type="ARBA" id="ARBA00022771"/>
    </source>
</evidence>
<feature type="region of interest" description="Disordered" evidence="5">
    <location>
        <begin position="1"/>
        <end position="46"/>
    </location>
</feature>
<feature type="domain" description="RING-type" evidence="6">
    <location>
        <begin position="269"/>
        <end position="316"/>
    </location>
</feature>
<proteinExistence type="predicted"/>
<dbReference type="Pfam" id="PF13639">
    <property type="entry name" value="zf-RING_2"/>
    <property type="match status" value="1"/>
</dbReference>
<reference evidence="7" key="1">
    <citation type="submission" date="2022-10" db="EMBL/GenBank/DDBJ databases">
        <title>Puccinia triticina Genome sequencing and assembly.</title>
        <authorList>
            <person name="Li C."/>
        </authorList>
    </citation>
    <scope>NUCLEOTIDE SEQUENCE</scope>
    <source>
        <strain evidence="7">Pt15</strain>
    </source>
</reference>
<dbReference type="GeneID" id="77811110"/>
<evidence type="ECO:0000256" key="1">
    <source>
        <dbReference type="ARBA" id="ARBA00022723"/>
    </source>
</evidence>
<dbReference type="PANTHER" id="PTHR45931:SF3">
    <property type="entry name" value="RING ZINC FINGER-CONTAINING PROTEIN"/>
    <property type="match status" value="1"/>
</dbReference>
<dbReference type="InterPro" id="IPR013083">
    <property type="entry name" value="Znf_RING/FYVE/PHD"/>
</dbReference>
<evidence type="ECO:0000313" key="8">
    <source>
        <dbReference type="Proteomes" id="UP001164743"/>
    </source>
</evidence>
<organism evidence="7 8">
    <name type="scientific">Puccinia triticina</name>
    <dbReference type="NCBI Taxonomy" id="208348"/>
    <lineage>
        <taxon>Eukaryota</taxon>
        <taxon>Fungi</taxon>
        <taxon>Dikarya</taxon>
        <taxon>Basidiomycota</taxon>
        <taxon>Pucciniomycotina</taxon>
        <taxon>Pucciniomycetes</taxon>
        <taxon>Pucciniales</taxon>
        <taxon>Pucciniaceae</taxon>
        <taxon>Puccinia</taxon>
    </lineage>
</organism>
<dbReference type="SUPFAM" id="SSF57850">
    <property type="entry name" value="RING/U-box"/>
    <property type="match status" value="1"/>
</dbReference>
<dbReference type="Proteomes" id="UP001164743">
    <property type="component" value="Chromosome 6A"/>
</dbReference>